<gene>
    <name evidence="3" type="ORF">AFE02nite_08570</name>
</gene>
<keyword evidence="1" id="KW-0812">Transmembrane</keyword>
<dbReference type="EMBL" id="BJYK01000001">
    <property type="protein sequence ID" value="GEN79123.1"/>
    <property type="molecule type" value="Genomic_DNA"/>
</dbReference>
<dbReference type="AlphaFoldDB" id="A0A511YVB1"/>
<organism evidence="3 4">
    <name type="scientific">Actinotalea fermentans</name>
    <dbReference type="NCBI Taxonomy" id="43671"/>
    <lineage>
        <taxon>Bacteria</taxon>
        <taxon>Bacillati</taxon>
        <taxon>Actinomycetota</taxon>
        <taxon>Actinomycetes</taxon>
        <taxon>Micrococcales</taxon>
        <taxon>Cellulomonadaceae</taxon>
        <taxon>Actinotalea</taxon>
    </lineage>
</organism>
<dbReference type="Proteomes" id="UP000321484">
    <property type="component" value="Unassembled WGS sequence"/>
</dbReference>
<keyword evidence="1" id="KW-1133">Transmembrane helix</keyword>
<sequence length="390" mass="41505">MEVAAVAPVDPALQADPVPRAGQSRDAWADNLKVVLVVGVIVAHVTIAWTGVGSWVFTEDPVREPLFSVLVLASSGALFGLAVFFLLAGMYTPGSLARKGTRRFAVDRLARLGLPLLGFVLLVAPVVEWVDPDRAGWERGFVAYTLEVVWWSWPTPPSWGPTWFLAVLLLFSLVYAVVRAIVPARGPRPLRRRHLVTVACAIAAVSWLVRIEVPVGDEVARLAVGQAPTWVAGFAMGVVGAERGWLDPVPPAVAAWARRVGIGALVATAVLIGAAAAAGADLDAFAGFGTWQSLALAAIEGALVVSMPLWLVDLFRRRFDHQGTVARRASRAAFAAFVVHQLVLVGLVLASHEVVWPPEVEWALVSVAGVAGSFAIGGLLTRLPVVGRYL</sequence>
<feature type="transmembrane region" description="Helical" evidence="1">
    <location>
        <begin position="109"/>
        <end position="127"/>
    </location>
</feature>
<protein>
    <recommendedName>
        <fullName evidence="2">Acyltransferase 3 domain-containing protein</fullName>
    </recommendedName>
</protein>
<dbReference type="GO" id="GO:0016747">
    <property type="term" value="F:acyltransferase activity, transferring groups other than amino-acyl groups"/>
    <property type="evidence" value="ECO:0007669"/>
    <property type="project" value="InterPro"/>
</dbReference>
<feature type="transmembrane region" description="Helical" evidence="1">
    <location>
        <begin position="362"/>
        <end position="381"/>
    </location>
</feature>
<proteinExistence type="predicted"/>
<feature type="transmembrane region" description="Helical" evidence="1">
    <location>
        <begin position="69"/>
        <end position="88"/>
    </location>
</feature>
<dbReference type="Pfam" id="PF01757">
    <property type="entry name" value="Acyl_transf_3"/>
    <property type="match status" value="1"/>
</dbReference>
<dbReference type="PANTHER" id="PTHR36927:SF4">
    <property type="entry name" value="BLR5718 PROTEIN"/>
    <property type="match status" value="1"/>
</dbReference>
<feature type="domain" description="Acyltransferase 3" evidence="2">
    <location>
        <begin position="27"/>
        <end position="376"/>
    </location>
</feature>
<evidence type="ECO:0000313" key="3">
    <source>
        <dbReference type="EMBL" id="GEN79123.1"/>
    </source>
</evidence>
<feature type="transmembrane region" description="Helical" evidence="1">
    <location>
        <begin position="163"/>
        <end position="182"/>
    </location>
</feature>
<dbReference type="InterPro" id="IPR050623">
    <property type="entry name" value="Glucan_succinyl_AcylTrfase"/>
</dbReference>
<evidence type="ECO:0000313" key="4">
    <source>
        <dbReference type="Proteomes" id="UP000321484"/>
    </source>
</evidence>
<accession>A0A511YVB1</accession>
<feature type="transmembrane region" description="Helical" evidence="1">
    <location>
        <begin position="219"/>
        <end position="239"/>
    </location>
</feature>
<keyword evidence="1" id="KW-0472">Membrane</keyword>
<reference evidence="3 4" key="1">
    <citation type="submission" date="2019-07" db="EMBL/GenBank/DDBJ databases">
        <title>Whole genome shotgun sequence of Actinotalea fermentans NBRC 105374.</title>
        <authorList>
            <person name="Hosoyama A."/>
            <person name="Uohara A."/>
            <person name="Ohji S."/>
            <person name="Ichikawa N."/>
        </authorList>
    </citation>
    <scope>NUCLEOTIDE SEQUENCE [LARGE SCALE GENOMIC DNA]</scope>
    <source>
        <strain evidence="3 4">NBRC 105374</strain>
    </source>
</reference>
<keyword evidence="4" id="KW-1185">Reference proteome</keyword>
<name>A0A511YVB1_9CELL</name>
<dbReference type="PANTHER" id="PTHR36927">
    <property type="entry name" value="BLR4337 PROTEIN"/>
    <property type="match status" value="1"/>
</dbReference>
<evidence type="ECO:0000259" key="2">
    <source>
        <dbReference type="Pfam" id="PF01757"/>
    </source>
</evidence>
<evidence type="ECO:0000256" key="1">
    <source>
        <dbReference type="SAM" id="Phobius"/>
    </source>
</evidence>
<feature type="transmembrane region" description="Helical" evidence="1">
    <location>
        <begin position="291"/>
        <end position="312"/>
    </location>
</feature>
<feature type="transmembrane region" description="Helical" evidence="1">
    <location>
        <begin position="332"/>
        <end position="350"/>
    </location>
</feature>
<dbReference type="InterPro" id="IPR002656">
    <property type="entry name" value="Acyl_transf_3_dom"/>
</dbReference>
<comment type="caution">
    <text evidence="3">The sequence shown here is derived from an EMBL/GenBank/DDBJ whole genome shotgun (WGS) entry which is preliminary data.</text>
</comment>
<feature type="transmembrane region" description="Helical" evidence="1">
    <location>
        <begin position="194"/>
        <end position="213"/>
    </location>
</feature>
<feature type="transmembrane region" description="Helical" evidence="1">
    <location>
        <begin position="34"/>
        <end position="57"/>
    </location>
</feature>
<feature type="transmembrane region" description="Helical" evidence="1">
    <location>
        <begin position="260"/>
        <end position="279"/>
    </location>
</feature>